<dbReference type="RefSeq" id="WP_301199785.1">
    <property type="nucleotide sequence ID" value="NZ_JAPDPI010000023.1"/>
</dbReference>
<organism evidence="2 3">
    <name type="scientific">Plebeiibacterium marinum</name>
    <dbReference type="NCBI Taxonomy" id="2992111"/>
    <lineage>
        <taxon>Bacteria</taxon>
        <taxon>Pseudomonadati</taxon>
        <taxon>Bacteroidota</taxon>
        <taxon>Bacteroidia</taxon>
        <taxon>Marinilabiliales</taxon>
        <taxon>Marinilabiliaceae</taxon>
        <taxon>Plebeiibacterium</taxon>
    </lineage>
</organism>
<dbReference type="SUPFAM" id="SSF49344">
    <property type="entry name" value="CBD9-like"/>
    <property type="match status" value="1"/>
</dbReference>
<dbReference type="EMBL" id="JAPDPI010000023">
    <property type="protein sequence ID" value="MCW3806389.1"/>
    <property type="molecule type" value="Genomic_DNA"/>
</dbReference>
<keyword evidence="3" id="KW-1185">Reference proteome</keyword>
<dbReference type="Proteomes" id="UP001207408">
    <property type="component" value="Unassembled WGS sequence"/>
</dbReference>
<feature type="domain" description="Carbohydrate-binding" evidence="1">
    <location>
        <begin position="19"/>
        <end position="206"/>
    </location>
</feature>
<evidence type="ECO:0000259" key="1">
    <source>
        <dbReference type="Pfam" id="PF16011"/>
    </source>
</evidence>
<evidence type="ECO:0000313" key="2">
    <source>
        <dbReference type="EMBL" id="MCW3806389.1"/>
    </source>
</evidence>
<protein>
    <submittedName>
        <fullName evidence="2">Carbohydrate-binding family 9-like protein</fullName>
    </submittedName>
</protein>
<dbReference type="GO" id="GO:0016052">
    <property type="term" value="P:carbohydrate catabolic process"/>
    <property type="evidence" value="ECO:0007669"/>
    <property type="project" value="InterPro"/>
</dbReference>
<comment type="caution">
    <text evidence="2">The sequence shown here is derived from an EMBL/GenBank/DDBJ whole genome shotgun (WGS) entry which is preliminary data.</text>
</comment>
<dbReference type="CDD" id="cd09620">
    <property type="entry name" value="CBM9_like_3"/>
    <property type="match status" value="1"/>
</dbReference>
<accession>A0AAE3MEM0</accession>
<dbReference type="GO" id="GO:0004553">
    <property type="term" value="F:hydrolase activity, hydrolyzing O-glycosyl compounds"/>
    <property type="evidence" value="ECO:0007669"/>
    <property type="project" value="InterPro"/>
</dbReference>
<proteinExistence type="predicted"/>
<reference evidence="2" key="1">
    <citation type="submission" date="2022-10" db="EMBL/GenBank/DDBJ databases">
        <authorList>
            <person name="Yu W.X."/>
        </authorList>
    </citation>
    <scope>NUCLEOTIDE SEQUENCE</scope>
    <source>
        <strain evidence="2">D04</strain>
    </source>
</reference>
<dbReference type="Gene3D" id="2.60.40.1190">
    <property type="match status" value="1"/>
</dbReference>
<evidence type="ECO:0000313" key="3">
    <source>
        <dbReference type="Proteomes" id="UP001207408"/>
    </source>
</evidence>
<gene>
    <name evidence="2" type="ORF">OM074_12210</name>
</gene>
<dbReference type="InterPro" id="IPR010502">
    <property type="entry name" value="Carb-bd_dom_fam9"/>
</dbReference>
<dbReference type="GO" id="GO:0030246">
    <property type="term" value="F:carbohydrate binding"/>
    <property type="evidence" value="ECO:0007669"/>
    <property type="project" value="InterPro"/>
</dbReference>
<dbReference type="AlphaFoldDB" id="A0AAE3MEM0"/>
<sequence length="208" mass="24091">MEKIIVDRIENVKGWFAAKELERNSISCNNWDYQSDVNADFVIGYDCDNLYLKFFVQESNTKAVNTKYNEPVYEDSCVEFFVSFDGEKYYNLEFNCIGNVLGGYGANRNNRERLATELLTKISTKPSLGKNRINIIDRKTEWSLEVVIPKAVFKNEEIKTFEGLKTTCNFYKCGDKQAFPHYLSWSPISVENPDFHLPEFFGEVVFGN</sequence>
<dbReference type="Pfam" id="PF16011">
    <property type="entry name" value="CBM9_2"/>
    <property type="match status" value="1"/>
</dbReference>
<name>A0AAE3MEM0_9BACT</name>